<protein>
    <submittedName>
        <fullName evidence="2">DUF982 domain-containing protein</fullName>
    </submittedName>
</protein>
<dbReference type="AlphaFoldDB" id="A0AAW4FNA1"/>
<comment type="caution">
    <text evidence="2">The sequence shown here is derived from an EMBL/GenBank/DDBJ whole genome shotgun (WGS) entry which is preliminary data.</text>
</comment>
<accession>A0AAW4FNA1</accession>
<evidence type="ECO:0000313" key="2">
    <source>
        <dbReference type="EMBL" id="MBM3092818.1"/>
    </source>
</evidence>
<feature type="region of interest" description="Disordered" evidence="1">
    <location>
        <begin position="72"/>
        <end position="91"/>
    </location>
</feature>
<organism evidence="2 3">
    <name type="scientific">Ensifer canadensis</name>
    <dbReference type="NCBI Taxonomy" id="555315"/>
    <lineage>
        <taxon>Bacteria</taxon>
        <taxon>Pseudomonadati</taxon>
        <taxon>Pseudomonadota</taxon>
        <taxon>Alphaproteobacteria</taxon>
        <taxon>Hyphomicrobiales</taxon>
        <taxon>Rhizobiaceae</taxon>
        <taxon>Sinorhizobium/Ensifer group</taxon>
        <taxon>Ensifer</taxon>
    </lineage>
</organism>
<evidence type="ECO:0000256" key="1">
    <source>
        <dbReference type="SAM" id="MobiDB-lite"/>
    </source>
</evidence>
<sequence>MAVALGRTRKKACAKATSTVIVDRPVPRNSKVTGRKHNRAVQTRRRALSRITPVPITREAFIDACRDAGMLSDADETLGPNAGGDRQHSAV</sequence>
<dbReference type="EMBL" id="WXFA01000011">
    <property type="protein sequence ID" value="MBM3092818.1"/>
    <property type="molecule type" value="Genomic_DNA"/>
</dbReference>
<name>A0AAW4FNA1_9HYPH</name>
<dbReference type="Proteomes" id="UP000744980">
    <property type="component" value="Unassembled WGS sequence"/>
</dbReference>
<reference evidence="2 3" key="1">
    <citation type="submission" date="2020-01" db="EMBL/GenBank/DDBJ databases">
        <title>Draft genome assembly of Ensifer adhaerens T173.</title>
        <authorList>
            <person name="Craig J.E."/>
            <person name="Stinchcombe J.R."/>
        </authorList>
    </citation>
    <scope>NUCLEOTIDE SEQUENCE [LARGE SCALE GENOMIC DNA]</scope>
    <source>
        <strain evidence="2 3">T173</strain>
    </source>
</reference>
<proteinExistence type="predicted"/>
<gene>
    <name evidence="2" type="ORF">GFB56_18705</name>
</gene>
<keyword evidence="3" id="KW-1185">Reference proteome</keyword>
<evidence type="ECO:0000313" key="3">
    <source>
        <dbReference type="Proteomes" id="UP000744980"/>
    </source>
</evidence>